<feature type="transmembrane region" description="Helical" evidence="1">
    <location>
        <begin position="6"/>
        <end position="24"/>
    </location>
</feature>
<proteinExistence type="predicted"/>
<dbReference type="EMBL" id="BK032595">
    <property type="protein sequence ID" value="DAF50308.1"/>
    <property type="molecule type" value="Genomic_DNA"/>
</dbReference>
<keyword evidence="1" id="KW-1133">Transmembrane helix</keyword>
<evidence type="ECO:0000313" key="2">
    <source>
        <dbReference type="EMBL" id="DAF50308.1"/>
    </source>
</evidence>
<sequence>MVNFFIVYLLYSWLSPLLCIYYTIDSKGNQQYIVNDV</sequence>
<keyword evidence="1" id="KW-0812">Transmembrane</keyword>
<accession>A0A8S5SGZ0</accession>
<name>A0A8S5SGZ0_9CAUD</name>
<reference evidence="2" key="1">
    <citation type="journal article" date="2021" name="Proc. Natl. Acad. Sci. U.S.A.">
        <title>A Catalog of Tens of Thousands of Viruses from Human Metagenomes Reveals Hidden Associations with Chronic Diseases.</title>
        <authorList>
            <person name="Tisza M.J."/>
            <person name="Buck C.B."/>
        </authorList>
    </citation>
    <scope>NUCLEOTIDE SEQUENCE</scope>
    <source>
        <strain evidence="2">CtBCr48</strain>
    </source>
</reference>
<keyword evidence="1" id="KW-0472">Membrane</keyword>
<evidence type="ECO:0000256" key="1">
    <source>
        <dbReference type="SAM" id="Phobius"/>
    </source>
</evidence>
<organism evidence="2">
    <name type="scientific">Siphoviridae sp. ctBCr48</name>
    <dbReference type="NCBI Taxonomy" id="2827802"/>
    <lineage>
        <taxon>Viruses</taxon>
        <taxon>Duplodnaviria</taxon>
        <taxon>Heunggongvirae</taxon>
        <taxon>Uroviricota</taxon>
        <taxon>Caudoviricetes</taxon>
    </lineage>
</organism>
<protein>
    <submittedName>
        <fullName evidence="2">Uncharacterized protein</fullName>
    </submittedName>
</protein>